<proteinExistence type="predicted"/>
<evidence type="ECO:0000313" key="1">
    <source>
        <dbReference type="EMBL" id="KON96262.1"/>
    </source>
</evidence>
<name>A0A0D1Y010_ANEMI</name>
<protein>
    <submittedName>
        <fullName evidence="1">Uncharacterized protein</fullName>
    </submittedName>
</protein>
<accession>A0A0D1Y010</accession>
<evidence type="ECO:0000313" key="2">
    <source>
        <dbReference type="EMBL" id="SDI77713.1"/>
    </source>
</evidence>
<dbReference type="GeneID" id="42306094"/>
<organism evidence="1 3">
    <name type="scientific">Aneurinibacillus migulanus</name>
    <name type="common">Bacillus migulanus</name>
    <dbReference type="NCBI Taxonomy" id="47500"/>
    <lineage>
        <taxon>Bacteria</taxon>
        <taxon>Bacillati</taxon>
        <taxon>Bacillota</taxon>
        <taxon>Bacilli</taxon>
        <taxon>Bacillales</taxon>
        <taxon>Paenibacillaceae</taxon>
        <taxon>Aneurinibacillus group</taxon>
        <taxon>Aneurinibacillus</taxon>
    </lineage>
</organism>
<reference evidence="2 4" key="2">
    <citation type="submission" date="2016-10" db="EMBL/GenBank/DDBJ databases">
        <authorList>
            <person name="de Groot N.N."/>
        </authorList>
    </citation>
    <scope>NUCLEOTIDE SEQUENCE [LARGE SCALE GENOMIC DNA]</scope>
    <source>
        <strain evidence="2 4">DSM 2895</strain>
    </source>
</reference>
<reference evidence="1 3" key="1">
    <citation type="submission" date="2015-07" db="EMBL/GenBank/DDBJ databases">
        <title>Fjat-14205 dsm 2895.</title>
        <authorList>
            <person name="Liu B."/>
            <person name="Wang J."/>
            <person name="Zhu Y."/>
            <person name="Liu G."/>
            <person name="Chen Q."/>
            <person name="Chen Z."/>
            <person name="Lan J."/>
            <person name="Che J."/>
            <person name="Ge C."/>
            <person name="Shi H."/>
            <person name="Pan Z."/>
            <person name="Liu X."/>
        </authorList>
    </citation>
    <scope>NUCLEOTIDE SEQUENCE [LARGE SCALE GENOMIC DNA]</scope>
    <source>
        <strain evidence="1 3">DSM 2895</strain>
    </source>
</reference>
<dbReference type="EMBL" id="LGUG01000004">
    <property type="protein sequence ID" value="KON96262.1"/>
    <property type="molecule type" value="Genomic_DNA"/>
</dbReference>
<dbReference type="RefSeq" id="WP_043068987.1">
    <property type="nucleotide sequence ID" value="NZ_BJOA01000274.1"/>
</dbReference>
<keyword evidence="3" id="KW-1185">Reference proteome</keyword>
<evidence type="ECO:0000313" key="4">
    <source>
        <dbReference type="Proteomes" id="UP000182836"/>
    </source>
</evidence>
<dbReference type="AlphaFoldDB" id="A0A0D1Y010"/>
<dbReference type="PATRIC" id="fig|47500.12.peg.7185"/>
<gene>
    <name evidence="1" type="ORF">AF333_13025</name>
    <name evidence="2" type="ORF">SAMN04487909_107182</name>
</gene>
<sequence>MRSLDFITIKELIAKNIEDIKKDKELMEQIDENVENKIIGGKNYRRKETARSYYSLVYKNWHR</sequence>
<dbReference type="Proteomes" id="UP000182836">
    <property type="component" value="Unassembled WGS sequence"/>
</dbReference>
<dbReference type="EMBL" id="FNED01000007">
    <property type="protein sequence ID" value="SDI77713.1"/>
    <property type="molecule type" value="Genomic_DNA"/>
</dbReference>
<dbReference type="Proteomes" id="UP000037269">
    <property type="component" value="Unassembled WGS sequence"/>
</dbReference>
<dbReference type="STRING" id="47500.AF333_13025"/>
<evidence type="ECO:0000313" key="3">
    <source>
        <dbReference type="Proteomes" id="UP000037269"/>
    </source>
</evidence>